<protein>
    <submittedName>
        <fullName evidence="2">GCN5-related N-acetyltransferase</fullName>
    </submittedName>
</protein>
<evidence type="ECO:0000313" key="3">
    <source>
        <dbReference type="Proteomes" id="UP000010809"/>
    </source>
</evidence>
<name>L0DVX1_THIND</name>
<organism evidence="2 3">
    <name type="scientific">Thioalkalivibrio nitratireducens (strain DSM 14787 / UNIQEM 213 / ALEN2)</name>
    <dbReference type="NCBI Taxonomy" id="1255043"/>
    <lineage>
        <taxon>Bacteria</taxon>
        <taxon>Pseudomonadati</taxon>
        <taxon>Pseudomonadota</taxon>
        <taxon>Gammaproteobacteria</taxon>
        <taxon>Chromatiales</taxon>
        <taxon>Ectothiorhodospiraceae</taxon>
        <taxon>Thioalkalivibrio</taxon>
    </lineage>
</organism>
<keyword evidence="3" id="KW-1185">Reference proteome</keyword>
<evidence type="ECO:0000313" key="2">
    <source>
        <dbReference type="EMBL" id="AGA32486.1"/>
    </source>
</evidence>
<dbReference type="Pfam" id="PF13527">
    <property type="entry name" value="Acetyltransf_9"/>
    <property type="match status" value="1"/>
</dbReference>
<gene>
    <name evidence="2" type="primary">yjhQ [H]</name>
    <name evidence="2" type="ordered locus">TVNIR_0796</name>
</gene>
<dbReference type="InterPro" id="IPR000182">
    <property type="entry name" value="GNAT_dom"/>
</dbReference>
<dbReference type="PATRIC" id="fig|1255043.3.peg.802"/>
<dbReference type="SUPFAM" id="SSF55729">
    <property type="entry name" value="Acyl-CoA N-acyltransferases (Nat)"/>
    <property type="match status" value="1"/>
</dbReference>
<dbReference type="Gene3D" id="3.40.630.30">
    <property type="match status" value="1"/>
</dbReference>
<proteinExistence type="predicted"/>
<feature type="domain" description="N-acetyltransferase" evidence="1">
    <location>
        <begin position="20"/>
        <end position="175"/>
    </location>
</feature>
<sequence length="200" mass="21521">MMLINNVAQGKRRQEQAMPVCVRTMGESDRKLIADVVMEAFGPTDGPEIVQLIAELLADPSAQPVLSLVATTGDRVVGHILFSGARVETGEQAHSAVILAPLAVRPDFQSRGIGGRLVTEGLKWLVEAGVDLVFVLGYPDYYSRFGFAEAGVRGFDAPYPIAAKNAGAWMVLALRPGILGAVKGTVRCANALDDPRYWRE</sequence>
<dbReference type="EMBL" id="CP003989">
    <property type="protein sequence ID" value="AGA32486.1"/>
    <property type="molecule type" value="Genomic_DNA"/>
</dbReference>
<dbReference type="HOGENOM" id="CLU_081840_3_0_6"/>
<dbReference type="KEGG" id="tni:TVNIR_0796"/>
<dbReference type="eggNOG" id="COG3153">
    <property type="taxonomic scope" value="Bacteria"/>
</dbReference>
<evidence type="ECO:0000259" key="1">
    <source>
        <dbReference type="PROSITE" id="PS51186"/>
    </source>
</evidence>
<accession>L0DVX1</accession>
<reference evidence="2" key="1">
    <citation type="submission" date="2015-12" db="EMBL/GenBank/DDBJ databases">
        <authorList>
            <person name="Tikhonova T.V."/>
            <person name="Pavlov A.R."/>
            <person name="Beletsky A.V."/>
            <person name="Mardanov A.V."/>
            <person name="Sorokin D.Y."/>
            <person name="Ravin N.V."/>
            <person name="Popov V.O."/>
        </authorList>
    </citation>
    <scope>NUCLEOTIDE SEQUENCE</scope>
    <source>
        <strain evidence="2">DSM 14787</strain>
    </source>
</reference>
<dbReference type="InterPro" id="IPR016181">
    <property type="entry name" value="Acyl_CoA_acyltransferase"/>
</dbReference>
<dbReference type="CDD" id="cd04301">
    <property type="entry name" value="NAT_SF"/>
    <property type="match status" value="1"/>
</dbReference>
<dbReference type="PROSITE" id="PS51186">
    <property type="entry name" value="GNAT"/>
    <property type="match status" value="1"/>
</dbReference>
<dbReference type="GO" id="GO:0016747">
    <property type="term" value="F:acyltransferase activity, transferring groups other than amino-acyl groups"/>
    <property type="evidence" value="ECO:0007669"/>
    <property type="project" value="InterPro"/>
</dbReference>
<dbReference type="Proteomes" id="UP000010809">
    <property type="component" value="Chromosome"/>
</dbReference>
<dbReference type="AlphaFoldDB" id="L0DVX1"/>